<dbReference type="AlphaFoldDB" id="A0A2G9Q9E9"/>
<dbReference type="Proteomes" id="UP000228934">
    <property type="component" value="Unassembled WGS sequence"/>
</dbReference>
<evidence type="ECO:0000313" key="1">
    <source>
        <dbReference type="EMBL" id="PIO12234.1"/>
    </source>
</evidence>
<accession>A0A2G9Q9E9</accession>
<organism evidence="1 2">
    <name type="scientific">Aquarana catesbeiana</name>
    <name type="common">American bullfrog</name>
    <name type="synonym">Rana catesbeiana</name>
    <dbReference type="NCBI Taxonomy" id="8400"/>
    <lineage>
        <taxon>Eukaryota</taxon>
        <taxon>Metazoa</taxon>
        <taxon>Chordata</taxon>
        <taxon>Craniata</taxon>
        <taxon>Vertebrata</taxon>
        <taxon>Euteleostomi</taxon>
        <taxon>Amphibia</taxon>
        <taxon>Batrachia</taxon>
        <taxon>Anura</taxon>
        <taxon>Neobatrachia</taxon>
        <taxon>Ranoidea</taxon>
        <taxon>Ranidae</taxon>
        <taxon>Aquarana</taxon>
    </lineage>
</organism>
<dbReference type="EMBL" id="KZ060480">
    <property type="protein sequence ID" value="PIO12234.1"/>
    <property type="molecule type" value="Genomic_DNA"/>
</dbReference>
<keyword evidence="2" id="KW-1185">Reference proteome</keyword>
<evidence type="ECO:0000313" key="2">
    <source>
        <dbReference type="Proteomes" id="UP000228934"/>
    </source>
</evidence>
<sequence>MKFLQRVNIFSVDPSFSRPLQFTLACWHAVIQLLDHILTDGSPFLHNQCLEFVHPPLEDLPQVLNRIKVWGVSWPWTQNVDVFFPKPLSYHFFLMARCSIMLEKALFLTKLSLDGWEKLLSKDVFVPFFIHGCVLRQNFKSK</sequence>
<name>A0A2G9Q9E9_AQUCT</name>
<reference evidence="2" key="1">
    <citation type="journal article" date="2017" name="Nat. Commun.">
        <title>The North American bullfrog draft genome provides insight into hormonal regulation of long noncoding RNA.</title>
        <authorList>
            <person name="Hammond S.A."/>
            <person name="Warren R.L."/>
            <person name="Vandervalk B.P."/>
            <person name="Kucuk E."/>
            <person name="Khan H."/>
            <person name="Gibb E.A."/>
            <person name="Pandoh P."/>
            <person name="Kirk H."/>
            <person name="Zhao Y."/>
            <person name="Jones M."/>
            <person name="Mungall A.J."/>
            <person name="Coope R."/>
            <person name="Pleasance S."/>
            <person name="Moore R.A."/>
            <person name="Holt R.A."/>
            <person name="Round J.M."/>
            <person name="Ohora S."/>
            <person name="Walle B.V."/>
            <person name="Veldhoen N."/>
            <person name="Helbing C.C."/>
            <person name="Birol I."/>
        </authorList>
    </citation>
    <scope>NUCLEOTIDE SEQUENCE [LARGE SCALE GENOMIC DNA]</scope>
</reference>
<protein>
    <submittedName>
        <fullName evidence="1">Uncharacterized protein</fullName>
    </submittedName>
</protein>
<proteinExistence type="predicted"/>
<gene>
    <name evidence="1" type="ORF">AB205_0114930</name>
</gene>